<gene>
    <name evidence="2" type="ORF">TWF481_008862</name>
</gene>
<name>A0AAV9WAE1_9PEZI</name>
<dbReference type="AlphaFoldDB" id="A0AAV9WAE1"/>
<evidence type="ECO:0000256" key="1">
    <source>
        <dbReference type="SAM" id="MobiDB-lite"/>
    </source>
</evidence>
<reference evidence="2 3" key="1">
    <citation type="submission" date="2023-08" db="EMBL/GenBank/DDBJ databases">
        <authorList>
            <person name="Palmer J.M."/>
        </authorList>
    </citation>
    <scope>NUCLEOTIDE SEQUENCE [LARGE SCALE GENOMIC DNA]</scope>
    <source>
        <strain evidence="2 3">TWF481</strain>
    </source>
</reference>
<keyword evidence="3" id="KW-1185">Reference proteome</keyword>
<dbReference type="Proteomes" id="UP001370758">
    <property type="component" value="Unassembled WGS sequence"/>
</dbReference>
<protein>
    <submittedName>
        <fullName evidence="2">Uncharacterized protein</fullName>
    </submittedName>
</protein>
<accession>A0AAV9WAE1</accession>
<feature type="region of interest" description="Disordered" evidence="1">
    <location>
        <begin position="498"/>
        <end position="536"/>
    </location>
</feature>
<sequence>MSSFRNFAFPKKKMDADASKSPHLRPFLLQIPREEAMSIVNSSRPPKRVTRESFTQMNVPARERPVGRRGTKNDLSNRPKTYIPFAPQPSDLEKLMIPEKVGARCRTCNSNIVLNKVLKDNGDVNVHDSHLGEIFNIPRGHDESGTPVTVQMVWSCRINRHVYPSASSNSNGTALAIPSAVADTEIVYPKRLTLAGAQRWVNEMQELMRSGDVGRAKECMTQIVLMNEGMKRESFSWLEKEKASRLSAHLTLPKKISDLQQGQEEQQDPEKSDGPEEPGEPSEGEKLLKEFFDEEGSAIFNMITGEGTDFEYSGLAIDSSSESNPSEMATNAIEEPTEQPSVVSKDEAATTAVTRSPDCSENLTPDDKPVKTDVSAPFPQATGERQDQSSVVSSEDTFISKRLSKRFSLTNILTGFKKVSPSIKRVEGKHDLSKYAEEQAAAAASTAALLPAHGETMSLHEMLQEPFHRIAEESLKDLSGGVGVGAPNPEMPEHCLANVSSSDIQSEPGNDSTQEIERGLTVVTITSEPAGKREEE</sequence>
<feature type="region of interest" description="Disordered" evidence="1">
    <location>
        <begin position="257"/>
        <end position="284"/>
    </location>
</feature>
<feature type="compositionally biased region" description="Basic and acidic residues" evidence="1">
    <location>
        <begin position="64"/>
        <end position="77"/>
    </location>
</feature>
<feature type="region of interest" description="Disordered" evidence="1">
    <location>
        <begin position="1"/>
        <end position="21"/>
    </location>
</feature>
<feature type="compositionally biased region" description="Polar residues" evidence="1">
    <location>
        <begin position="318"/>
        <end position="329"/>
    </location>
</feature>
<feature type="region of interest" description="Disordered" evidence="1">
    <location>
        <begin position="64"/>
        <end position="84"/>
    </location>
</feature>
<comment type="caution">
    <text evidence="2">The sequence shown here is derived from an EMBL/GenBank/DDBJ whole genome shotgun (WGS) entry which is preliminary data.</text>
</comment>
<organism evidence="2 3">
    <name type="scientific">Arthrobotrys musiformis</name>
    <dbReference type="NCBI Taxonomy" id="47236"/>
    <lineage>
        <taxon>Eukaryota</taxon>
        <taxon>Fungi</taxon>
        <taxon>Dikarya</taxon>
        <taxon>Ascomycota</taxon>
        <taxon>Pezizomycotina</taxon>
        <taxon>Orbiliomycetes</taxon>
        <taxon>Orbiliales</taxon>
        <taxon>Orbiliaceae</taxon>
        <taxon>Arthrobotrys</taxon>
    </lineage>
</organism>
<feature type="region of interest" description="Disordered" evidence="1">
    <location>
        <begin position="316"/>
        <end position="395"/>
    </location>
</feature>
<evidence type="ECO:0000313" key="3">
    <source>
        <dbReference type="Proteomes" id="UP001370758"/>
    </source>
</evidence>
<feature type="compositionally biased region" description="Polar residues" evidence="1">
    <location>
        <begin position="498"/>
        <end position="513"/>
    </location>
</feature>
<evidence type="ECO:0000313" key="2">
    <source>
        <dbReference type="EMBL" id="KAK6503857.1"/>
    </source>
</evidence>
<proteinExistence type="predicted"/>
<dbReference type="EMBL" id="JAVHJL010000005">
    <property type="protein sequence ID" value="KAK6503857.1"/>
    <property type="molecule type" value="Genomic_DNA"/>
</dbReference>
<feature type="compositionally biased region" description="Polar residues" evidence="1">
    <location>
        <begin position="351"/>
        <end position="363"/>
    </location>
</feature>